<dbReference type="InterPro" id="IPR001810">
    <property type="entry name" value="F-box_dom"/>
</dbReference>
<feature type="domain" description="F-box" evidence="1">
    <location>
        <begin position="59"/>
        <end position="106"/>
    </location>
</feature>
<dbReference type="Gene3D" id="1.20.1280.50">
    <property type="match status" value="1"/>
</dbReference>
<protein>
    <recommendedName>
        <fullName evidence="1">F-box domain-containing protein</fullName>
    </recommendedName>
</protein>
<dbReference type="PROSITE" id="PS50181">
    <property type="entry name" value="FBOX"/>
    <property type="match status" value="1"/>
</dbReference>
<dbReference type="GO" id="GO:0031146">
    <property type="term" value="P:SCF-dependent proteasomal ubiquitin-dependent protein catabolic process"/>
    <property type="evidence" value="ECO:0000318"/>
    <property type="project" value="GO_Central"/>
</dbReference>
<dbReference type="InterPro" id="IPR032675">
    <property type="entry name" value="LRR_dom_sf"/>
</dbReference>
<reference evidence="2" key="2">
    <citation type="submission" date="2021-01" db="UniProtKB">
        <authorList>
            <consortium name="EnsemblMetazoa"/>
        </authorList>
    </citation>
    <scope>IDENTIFICATION</scope>
</reference>
<name>A0A7M7HM50_STRPU</name>
<dbReference type="FunFam" id="1.20.1280.50:FF:000005">
    <property type="entry name" value="F-box/LRR-repeat protein 3 isoform X1"/>
    <property type="match status" value="1"/>
</dbReference>
<dbReference type="PANTHER" id="PTHR20933:SF4">
    <property type="entry name" value="F-BOX INVOLVED IN POLYQ PATHOGENESIS, ISOFORM A"/>
    <property type="match status" value="1"/>
</dbReference>
<dbReference type="InParanoid" id="A0A7M7HM50"/>
<evidence type="ECO:0000313" key="3">
    <source>
        <dbReference type="Proteomes" id="UP000007110"/>
    </source>
</evidence>
<dbReference type="SUPFAM" id="SSF81383">
    <property type="entry name" value="F-box domain"/>
    <property type="match status" value="1"/>
</dbReference>
<dbReference type="OrthoDB" id="6421103at2759"/>
<dbReference type="GO" id="GO:0019005">
    <property type="term" value="C:SCF ubiquitin ligase complex"/>
    <property type="evidence" value="ECO:0000318"/>
    <property type="project" value="GO_Central"/>
</dbReference>
<dbReference type="Proteomes" id="UP000007110">
    <property type="component" value="Unassembled WGS sequence"/>
</dbReference>
<proteinExistence type="predicted"/>
<sequence>MPVNEVSINDVTFQFDCGENSLPGTSHQGNEFIDLEPFGELLCDGEEIVGVGEEEEEEKIHWDYIPDVILAKIASNLSQWDKSEMSLVCTNWKRVILRAPRLWRHRIIRLRGNFKDRRHVNYANILGRYLNRLHLSSGLRSLRHVRKFQRAFTSIFAELYRQKVQLKELSLTELKFHIHFRGIPGGRARQGIIRSARRFLGRQGKLHYLDLNYGGMTCEEGIVLLQAASEKSAKALKALDIEELFRPGAPIHQSSEFAATLPRFVNLVQLTMNYSALSDGLLMNLAEQSNGALEFLHVRCIRGENLNHIIGTPAWRAFSGTMSKCKVEFSLLGVIRLNDIQRVLTPQMPLHTLSVVGHNDDSFQPDRTLKYVSRYLNNTIEKVVIDVSPCYKLYGRGFIDIIRDSPKLKHLEVRGRLRWHIIHDVFEFLDINFVRRGLRPTLTTLRMLVTSSPIEPYEDEAFVVEEFRPVFSRFDLMYELVIEPMFFPLPLEFREPRRVHN</sequence>
<dbReference type="AlphaFoldDB" id="A0A7M7HM50"/>
<dbReference type="OMA" id="ELVFDPM"/>
<dbReference type="Pfam" id="PF12937">
    <property type="entry name" value="F-box-like"/>
    <property type="match status" value="1"/>
</dbReference>
<evidence type="ECO:0000259" key="1">
    <source>
        <dbReference type="PROSITE" id="PS50181"/>
    </source>
</evidence>
<dbReference type="Gene3D" id="3.80.10.10">
    <property type="entry name" value="Ribonuclease Inhibitor"/>
    <property type="match status" value="1"/>
</dbReference>
<evidence type="ECO:0000313" key="2">
    <source>
        <dbReference type="EnsemblMetazoa" id="XP_011677172"/>
    </source>
</evidence>
<dbReference type="RefSeq" id="XP_011677172.2">
    <property type="nucleotide sequence ID" value="XM_011678870.2"/>
</dbReference>
<accession>A0A7M7HM50</accession>
<dbReference type="SUPFAM" id="SSF52047">
    <property type="entry name" value="RNI-like"/>
    <property type="match status" value="1"/>
</dbReference>
<dbReference type="EnsemblMetazoa" id="XM_011678870">
    <property type="protein sequence ID" value="XP_011677172"/>
    <property type="gene ID" value="LOC105444533"/>
</dbReference>
<dbReference type="InterPro" id="IPR036047">
    <property type="entry name" value="F-box-like_dom_sf"/>
</dbReference>
<organism evidence="2 3">
    <name type="scientific">Strongylocentrotus purpuratus</name>
    <name type="common">Purple sea urchin</name>
    <dbReference type="NCBI Taxonomy" id="7668"/>
    <lineage>
        <taxon>Eukaryota</taxon>
        <taxon>Metazoa</taxon>
        <taxon>Echinodermata</taxon>
        <taxon>Eleutherozoa</taxon>
        <taxon>Echinozoa</taxon>
        <taxon>Echinoidea</taxon>
        <taxon>Euechinoidea</taxon>
        <taxon>Echinacea</taxon>
        <taxon>Camarodonta</taxon>
        <taxon>Echinidea</taxon>
        <taxon>Strongylocentrotidae</taxon>
        <taxon>Strongylocentrotus</taxon>
    </lineage>
</organism>
<dbReference type="CDD" id="cd22159">
    <property type="entry name" value="F-box_AtTIR1-like"/>
    <property type="match status" value="1"/>
</dbReference>
<keyword evidence="3" id="KW-1185">Reference proteome</keyword>
<dbReference type="GeneID" id="105444533"/>
<dbReference type="PANTHER" id="PTHR20933">
    <property type="entry name" value="F-BOX ONLY PROTEIN 33"/>
    <property type="match status" value="1"/>
</dbReference>
<dbReference type="KEGG" id="spu:105444533"/>
<dbReference type="CTD" id="162517"/>
<reference evidence="3" key="1">
    <citation type="submission" date="2015-02" db="EMBL/GenBank/DDBJ databases">
        <title>Genome sequencing for Strongylocentrotus purpuratus.</title>
        <authorList>
            <person name="Murali S."/>
            <person name="Liu Y."/>
            <person name="Vee V."/>
            <person name="English A."/>
            <person name="Wang M."/>
            <person name="Skinner E."/>
            <person name="Han Y."/>
            <person name="Muzny D.M."/>
            <person name="Worley K.C."/>
            <person name="Gibbs R.A."/>
        </authorList>
    </citation>
    <scope>NUCLEOTIDE SEQUENCE</scope>
</reference>